<dbReference type="EMBL" id="BAAALD010000135">
    <property type="protein sequence ID" value="GAA1123067.1"/>
    <property type="molecule type" value="Genomic_DNA"/>
</dbReference>
<dbReference type="RefSeq" id="WP_344628051.1">
    <property type="nucleotide sequence ID" value="NZ_BAAALD010000135.1"/>
</dbReference>
<dbReference type="InterPro" id="IPR011964">
    <property type="entry name" value="YVTN_b-propeller_repeat"/>
</dbReference>
<gene>
    <name evidence="1" type="ORF">GCM10009663_72960</name>
</gene>
<comment type="caution">
    <text evidence="1">The sequence shown here is derived from an EMBL/GenBank/DDBJ whole genome shotgun (WGS) entry which is preliminary data.</text>
</comment>
<dbReference type="Gene3D" id="2.130.10.10">
    <property type="entry name" value="YVTN repeat-like/Quinoprotein amine dehydrogenase"/>
    <property type="match status" value="2"/>
</dbReference>
<dbReference type="NCBIfam" id="TIGR02276">
    <property type="entry name" value="beta_rpt_yvtn"/>
    <property type="match status" value="1"/>
</dbReference>
<dbReference type="PANTHER" id="PTHR47197">
    <property type="entry name" value="PROTEIN NIRF"/>
    <property type="match status" value="1"/>
</dbReference>
<sequence>MAVPRPVPAAPADGRGFETIPVGAGPHGVTVSRDGSRVWVTCARTGSLTALEPTRRQVAAVHRVGTSLYGVAVSPDGERLYTADPARSAVSVVAAESGAVTAETVFEERPFGLVVAPSGARLLVSAPRENAVLVTDGLGAPLGRITGVDFAVGLALSPDGGLLYAANRFAGTVSVLDVSALGSMEGSAAAVVVARIPVARGPYDLAVGPDGGRLYVAHFPFDLVSVVDTDERAVAGTVAVPDGPRGVAVSPDGAKLYVANGFASTVTVVEL</sequence>
<dbReference type="InterPro" id="IPR051200">
    <property type="entry name" value="Host-pathogen_enzymatic-act"/>
</dbReference>
<protein>
    <recommendedName>
        <fullName evidence="3">YncE family protein</fullName>
    </recommendedName>
</protein>
<dbReference type="Proteomes" id="UP001499987">
    <property type="component" value="Unassembled WGS sequence"/>
</dbReference>
<evidence type="ECO:0000313" key="1">
    <source>
        <dbReference type="EMBL" id="GAA1123067.1"/>
    </source>
</evidence>
<dbReference type="PANTHER" id="PTHR47197:SF3">
    <property type="entry name" value="DIHYDRO-HEME D1 DEHYDROGENASE"/>
    <property type="match status" value="1"/>
</dbReference>
<keyword evidence="2" id="KW-1185">Reference proteome</keyword>
<evidence type="ECO:0008006" key="3">
    <source>
        <dbReference type="Google" id="ProtNLM"/>
    </source>
</evidence>
<proteinExistence type="predicted"/>
<dbReference type="InterPro" id="IPR015943">
    <property type="entry name" value="WD40/YVTN_repeat-like_dom_sf"/>
</dbReference>
<evidence type="ECO:0000313" key="2">
    <source>
        <dbReference type="Proteomes" id="UP001499987"/>
    </source>
</evidence>
<dbReference type="SUPFAM" id="SSF50974">
    <property type="entry name" value="Nitrous oxide reductase, N-terminal domain"/>
    <property type="match status" value="1"/>
</dbReference>
<name>A0ABN1U625_9ACTN</name>
<organism evidence="1 2">
    <name type="scientific">Kitasatospora arboriphila</name>
    <dbReference type="NCBI Taxonomy" id="258052"/>
    <lineage>
        <taxon>Bacteria</taxon>
        <taxon>Bacillati</taxon>
        <taxon>Actinomycetota</taxon>
        <taxon>Actinomycetes</taxon>
        <taxon>Kitasatosporales</taxon>
        <taxon>Streptomycetaceae</taxon>
        <taxon>Kitasatospora</taxon>
    </lineage>
</organism>
<dbReference type="InterPro" id="IPR011045">
    <property type="entry name" value="N2O_reductase_N"/>
</dbReference>
<reference evidence="1 2" key="1">
    <citation type="journal article" date="2019" name="Int. J. Syst. Evol. Microbiol.">
        <title>The Global Catalogue of Microorganisms (GCM) 10K type strain sequencing project: providing services to taxonomists for standard genome sequencing and annotation.</title>
        <authorList>
            <consortium name="The Broad Institute Genomics Platform"/>
            <consortium name="The Broad Institute Genome Sequencing Center for Infectious Disease"/>
            <person name="Wu L."/>
            <person name="Ma J."/>
        </authorList>
    </citation>
    <scope>NUCLEOTIDE SEQUENCE [LARGE SCALE GENOMIC DNA]</scope>
    <source>
        <strain evidence="1 2">JCM 13002</strain>
    </source>
</reference>
<accession>A0ABN1U625</accession>